<keyword evidence="2" id="KW-1185">Reference proteome</keyword>
<reference evidence="1 2" key="1">
    <citation type="journal article" date="2016" name="Mol. Biol. Evol.">
        <title>Comparative Genomics of Early-Diverging Mushroom-Forming Fungi Provides Insights into the Origins of Lignocellulose Decay Capabilities.</title>
        <authorList>
            <person name="Nagy L.G."/>
            <person name="Riley R."/>
            <person name="Tritt A."/>
            <person name="Adam C."/>
            <person name="Daum C."/>
            <person name="Floudas D."/>
            <person name="Sun H."/>
            <person name="Yadav J.S."/>
            <person name="Pangilinan J."/>
            <person name="Larsson K.H."/>
            <person name="Matsuura K."/>
            <person name="Barry K."/>
            <person name="Labutti K."/>
            <person name="Kuo R."/>
            <person name="Ohm R.A."/>
            <person name="Bhattacharya S.S."/>
            <person name="Shirouzu T."/>
            <person name="Yoshinaga Y."/>
            <person name="Martin F.M."/>
            <person name="Grigoriev I.V."/>
            <person name="Hibbett D.S."/>
        </authorList>
    </citation>
    <scope>NUCLEOTIDE SEQUENCE [LARGE SCALE GENOMIC DNA]</scope>
    <source>
        <strain evidence="1 2">HHB12029</strain>
    </source>
</reference>
<name>A0A165HYI5_EXIGL</name>
<organism evidence="1 2">
    <name type="scientific">Exidia glandulosa HHB12029</name>
    <dbReference type="NCBI Taxonomy" id="1314781"/>
    <lineage>
        <taxon>Eukaryota</taxon>
        <taxon>Fungi</taxon>
        <taxon>Dikarya</taxon>
        <taxon>Basidiomycota</taxon>
        <taxon>Agaricomycotina</taxon>
        <taxon>Agaricomycetes</taxon>
        <taxon>Auriculariales</taxon>
        <taxon>Exidiaceae</taxon>
        <taxon>Exidia</taxon>
    </lineage>
</organism>
<proteinExistence type="predicted"/>
<dbReference type="InParanoid" id="A0A165HYI5"/>
<sequence>VSEIFHGASRQDLHCVSDICEPRREVVRRRELKLAFRDPSMKRHDHPLRSRRARVNVGDDVLSS</sequence>
<feature type="non-terminal residue" evidence="1">
    <location>
        <position position="1"/>
    </location>
</feature>
<evidence type="ECO:0000313" key="2">
    <source>
        <dbReference type="Proteomes" id="UP000077266"/>
    </source>
</evidence>
<feature type="non-terminal residue" evidence="1">
    <location>
        <position position="64"/>
    </location>
</feature>
<gene>
    <name evidence="1" type="ORF">EXIGLDRAFT_718098</name>
</gene>
<protein>
    <submittedName>
        <fullName evidence="1">Uncharacterized protein</fullName>
    </submittedName>
</protein>
<dbReference type="Proteomes" id="UP000077266">
    <property type="component" value="Unassembled WGS sequence"/>
</dbReference>
<accession>A0A165HYI5</accession>
<dbReference type="AlphaFoldDB" id="A0A165HYI5"/>
<evidence type="ECO:0000313" key="1">
    <source>
        <dbReference type="EMBL" id="KZV92640.1"/>
    </source>
</evidence>
<dbReference type="EMBL" id="KV426004">
    <property type="protein sequence ID" value="KZV92640.1"/>
    <property type="molecule type" value="Genomic_DNA"/>
</dbReference>